<reference evidence="3" key="1">
    <citation type="submission" date="2022-10" db="EMBL/GenBank/DDBJ databases">
        <authorList>
            <person name="Chen Y."/>
            <person name="Dougan E. K."/>
            <person name="Chan C."/>
            <person name="Rhodes N."/>
            <person name="Thang M."/>
        </authorList>
    </citation>
    <scope>NUCLEOTIDE SEQUENCE</scope>
</reference>
<reference evidence="4" key="2">
    <citation type="submission" date="2024-04" db="EMBL/GenBank/DDBJ databases">
        <authorList>
            <person name="Chen Y."/>
            <person name="Shah S."/>
            <person name="Dougan E. K."/>
            <person name="Thang M."/>
            <person name="Chan C."/>
        </authorList>
    </citation>
    <scope>NUCLEOTIDE SEQUENCE [LARGE SCALE GENOMIC DNA]</scope>
</reference>
<sequence length="229" mass="25199">MRLCNADVDEAERNPSQFEDFDEPEDDEGSSKSFFDLRQRTLSGMDLMPAFRVVVLGLARKLKNNTKDSILYSEVEDALGRYFRVLDSDMQRFANLHEILRDAADKAGAAGTSLVGSPPAVLAIHNAGIGLLHEGMREIAVVLLACGEMQRQCLDLKLDAQRSIASASSAPHISYSKYADFLDEAMALCDQLRRKHEELQQQRIRAMAKLTEAKLAAVDGVVSPTSPAS</sequence>
<feature type="region of interest" description="Disordered" evidence="2">
    <location>
        <begin position="1"/>
        <end position="32"/>
    </location>
</feature>
<feature type="compositionally biased region" description="Acidic residues" evidence="2">
    <location>
        <begin position="19"/>
        <end position="28"/>
    </location>
</feature>
<keyword evidence="5" id="KW-1185">Reference proteome</keyword>
<proteinExistence type="predicted"/>
<dbReference type="AlphaFoldDB" id="A0A9P1CXC4"/>
<evidence type="ECO:0000313" key="3">
    <source>
        <dbReference type="EMBL" id="CAI3999390.1"/>
    </source>
</evidence>
<evidence type="ECO:0000313" key="4">
    <source>
        <dbReference type="EMBL" id="CAL1152765.1"/>
    </source>
</evidence>
<protein>
    <submittedName>
        <fullName evidence="3">Uncharacterized protein</fullName>
    </submittedName>
</protein>
<accession>A0A9P1CXC4</accession>
<dbReference type="EMBL" id="CAMXCT010002624">
    <property type="protein sequence ID" value="CAI3999390.1"/>
    <property type="molecule type" value="Genomic_DNA"/>
</dbReference>
<feature type="coiled-coil region" evidence="1">
    <location>
        <begin position="182"/>
        <end position="216"/>
    </location>
</feature>
<dbReference type="EMBL" id="CAMXCT020002624">
    <property type="protein sequence ID" value="CAL1152765.1"/>
    <property type="molecule type" value="Genomic_DNA"/>
</dbReference>
<evidence type="ECO:0000256" key="2">
    <source>
        <dbReference type="SAM" id="MobiDB-lite"/>
    </source>
</evidence>
<dbReference type="Proteomes" id="UP001152797">
    <property type="component" value="Unassembled WGS sequence"/>
</dbReference>
<name>A0A9P1CXC4_9DINO</name>
<evidence type="ECO:0000256" key="1">
    <source>
        <dbReference type="SAM" id="Coils"/>
    </source>
</evidence>
<gene>
    <name evidence="3" type="ORF">C1SCF055_LOCUS25591</name>
</gene>
<organism evidence="3">
    <name type="scientific">Cladocopium goreaui</name>
    <dbReference type="NCBI Taxonomy" id="2562237"/>
    <lineage>
        <taxon>Eukaryota</taxon>
        <taxon>Sar</taxon>
        <taxon>Alveolata</taxon>
        <taxon>Dinophyceae</taxon>
        <taxon>Suessiales</taxon>
        <taxon>Symbiodiniaceae</taxon>
        <taxon>Cladocopium</taxon>
    </lineage>
</organism>
<keyword evidence="1" id="KW-0175">Coiled coil</keyword>
<dbReference type="OrthoDB" id="771136at2759"/>
<dbReference type="EMBL" id="CAMXCT030002624">
    <property type="protein sequence ID" value="CAL4786702.1"/>
    <property type="molecule type" value="Genomic_DNA"/>
</dbReference>
<evidence type="ECO:0000313" key="5">
    <source>
        <dbReference type="Proteomes" id="UP001152797"/>
    </source>
</evidence>
<comment type="caution">
    <text evidence="3">The sequence shown here is derived from an EMBL/GenBank/DDBJ whole genome shotgun (WGS) entry which is preliminary data.</text>
</comment>